<name>A0A9N9DZF8_9GLOM</name>
<proteinExistence type="predicted"/>
<evidence type="ECO:0000259" key="1">
    <source>
        <dbReference type="Pfam" id="PF10551"/>
    </source>
</evidence>
<gene>
    <name evidence="2" type="ORF">CPELLU_LOCUS9483</name>
</gene>
<organism evidence="2 3">
    <name type="scientific">Cetraspora pellucida</name>
    <dbReference type="NCBI Taxonomy" id="1433469"/>
    <lineage>
        <taxon>Eukaryota</taxon>
        <taxon>Fungi</taxon>
        <taxon>Fungi incertae sedis</taxon>
        <taxon>Mucoromycota</taxon>
        <taxon>Glomeromycotina</taxon>
        <taxon>Glomeromycetes</taxon>
        <taxon>Diversisporales</taxon>
        <taxon>Gigasporaceae</taxon>
        <taxon>Cetraspora</taxon>
    </lineage>
</organism>
<feature type="domain" description="MULE transposase" evidence="1">
    <location>
        <begin position="1"/>
        <end position="61"/>
    </location>
</feature>
<accession>A0A9N9DZF8</accession>
<dbReference type="AlphaFoldDB" id="A0A9N9DZF8"/>
<evidence type="ECO:0000313" key="2">
    <source>
        <dbReference type="EMBL" id="CAG8654131.1"/>
    </source>
</evidence>
<reference evidence="2" key="1">
    <citation type="submission" date="2021-06" db="EMBL/GenBank/DDBJ databases">
        <authorList>
            <person name="Kallberg Y."/>
            <person name="Tangrot J."/>
            <person name="Rosling A."/>
        </authorList>
    </citation>
    <scope>NUCLEOTIDE SEQUENCE</scope>
    <source>
        <strain evidence="2">FL966</strain>
    </source>
</reference>
<sequence length="130" mass="15454">MENENEESYKWFLKTFCNRVYDIYSCLSSVFMSDRDKALCNASEKFFPETDKMLYIWHLVEQNLKTNCCKLFENDDDYLEFKKAVETLQLAFDEEYIKVVIKSITNAAKKAYNSKKPVTYIKTLMEDSKL</sequence>
<dbReference type="EMBL" id="CAJVQA010007268">
    <property type="protein sequence ID" value="CAG8654131.1"/>
    <property type="molecule type" value="Genomic_DNA"/>
</dbReference>
<evidence type="ECO:0000313" key="3">
    <source>
        <dbReference type="Proteomes" id="UP000789759"/>
    </source>
</evidence>
<comment type="caution">
    <text evidence="2">The sequence shown here is derived from an EMBL/GenBank/DDBJ whole genome shotgun (WGS) entry which is preliminary data.</text>
</comment>
<dbReference type="OrthoDB" id="2422440at2759"/>
<dbReference type="InterPro" id="IPR018289">
    <property type="entry name" value="MULE_transposase_dom"/>
</dbReference>
<keyword evidence="3" id="KW-1185">Reference proteome</keyword>
<dbReference type="Proteomes" id="UP000789759">
    <property type="component" value="Unassembled WGS sequence"/>
</dbReference>
<protein>
    <submittedName>
        <fullName evidence="2">7087_t:CDS:1</fullName>
    </submittedName>
</protein>
<dbReference type="Pfam" id="PF10551">
    <property type="entry name" value="MULE"/>
    <property type="match status" value="1"/>
</dbReference>